<protein>
    <submittedName>
        <fullName evidence="2">Uncharacterized protein</fullName>
    </submittedName>
</protein>
<proteinExistence type="predicted"/>
<dbReference type="Proteomes" id="UP000479226">
    <property type="component" value="Unassembled WGS sequence"/>
</dbReference>
<keyword evidence="3" id="KW-1185">Reference proteome</keyword>
<feature type="region of interest" description="Disordered" evidence="1">
    <location>
        <begin position="1"/>
        <end position="58"/>
    </location>
</feature>
<reference evidence="2 3" key="1">
    <citation type="submission" date="2020-02" db="EMBL/GenBank/DDBJ databases">
        <title>Genome sequence of the type strain DSM 27180 of Arthrobacter silviterrae.</title>
        <authorList>
            <person name="Gao J."/>
            <person name="Sun J."/>
        </authorList>
    </citation>
    <scope>NUCLEOTIDE SEQUENCE [LARGE SCALE GENOMIC DNA]</scope>
    <source>
        <strain evidence="2 3">DSM 27180</strain>
    </source>
</reference>
<evidence type="ECO:0000256" key="1">
    <source>
        <dbReference type="SAM" id="MobiDB-lite"/>
    </source>
</evidence>
<accession>A0ABX0DEE5</accession>
<comment type="caution">
    <text evidence="2">The sequence shown here is derived from an EMBL/GenBank/DDBJ whole genome shotgun (WGS) entry which is preliminary data.</text>
</comment>
<evidence type="ECO:0000313" key="3">
    <source>
        <dbReference type="Proteomes" id="UP000479226"/>
    </source>
</evidence>
<evidence type="ECO:0000313" key="2">
    <source>
        <dbReference type="EMBL" id="NGN84096.1"/>
    </source>
</evidence>
<name>A0ABX0DEE5_9MICC</name>
<dbReference type="RefSeq" id="WP_165182327.1">
    <property type="nucleotide sequence ID" value="NZ_JAAKZI010000019.1"/>
</dbReference>
<dbReference type="EMBL" id="JAAKZI010000019">
    <property type="protein sequence ID" value="NGN84096.1"/>
    <property type="molecule type" value="Genomic_DNA"/>
</dbReference>
<organism evidence="2 3">
    <name type="scientific">Arthrobacter silviterrae</name>
    <dbReference type="NCBI Taxonomy" id="2026658"/>
    <lineage>
        <taxon>Bacteria</taxon>
        <taxon>Bacillati</taxon>
        <taxon>Actinomycetota</taxon>
        <taxon>Actinomycetes</taxon>
        <taxon>Micrococcales</taxon>
        <taxon>Micrococcaceae</taxon>
        <taxon>Arthrobacter</taxon>
    </lineage>
</organism>
<sequence>MGQQEASRHNEIHEGGYGSPMPEDEMPAPPNPTGSRQPAEVPGVEPQGPGTPDGDKLP</sequence>
<feature type="compositionally biased region" description="Basic and acidic residues" evidence="1">
    <location>
        <begin position="1"/>
        <end position="14"/>
    </location>
</feature>
<gene>
    <name evidence="2" type="ORF">G6N77_11580</name>
</gene>